<feature type="region of interest" description="Disordered" evidence="1">
    <location>
        <begin position="106"/>
        <end position="140"/>
    </location>
</feature>
<dbReference type="OrthoDB" id="3066210at2759"/>
<accession>A0A167KQ98</accession>
<feature type="compositionally biased region" description="Low complexity" evidence="1">
    <location>
        <begin position="37"/>
        <end position="49"/>
    </location>
</feature>
<organism evidence="2 3">
    <name type="scientific">Calocera viscosa (strain TUFC12733)</name>
    <dbReference type="NCBI Taxonomy" id="1330018"/>
    <lineage>
        <taxon>Eukaryota</taxon>
        <taxon>Fungi</taxon>
        <taxon>Dikarya</taxon>
        <taxon>Basidiomycota</taxon>
        <taxon>Agaricomycotina</taxon>
        <taxon>Dacrymycetes</taxon>
        <taxon>Dacrymycetales</taxon>
        <taxon>Dacrymycetaceae</taxon>
        <taxon>Calocera</taxon>
    </lineage>
</organism>
<evidence type="ECO:0000313" key="2">
    <source>
        <dbReference type="EMBL" id="KZO94884.1"/>
    </source>
</evidence>
<proteinExistence type="predicted"/>
<feature type="region of interest" description="Disordered" evidence="1">
    <location>
        <begin position="1"/>
        <end position="68"/>
    </location>
</feature>
<protein>
    <submittedName>
        <fullName evidence="2">Uncharacterized protein</fullName>
    </submittedName>
</protein>
<dbReference type="Proteomes" id="UP000076738">
    <property type="component" value="Unassembled WGS sequence"/>
</dbReference>
<name>A0A167KQ98_CALVF</name>
<sequence>MGTKRKASKEYDRGRRGRPTESTLPEGSLGHGEHTTESSVSSAAAIVESLPAHSMPITDDPFTTSADYANEAPVDVESEKTGLDGEAPWVDPLSLIPRDQALPSRNVLPLAGTDDGAESDTGAESSISIAASDRSDPPDLDNMPLAIQKRLLSMRKEADSQRGTYYITKLPADLEFGRMDSFLDMRNFLVGRRNSPVKVFLSGILMSTDFRNGEGTPLRRVSVVVKPLTLIDSAAASRIYNEYSVPLEHIGTTKDSFLNIQAGRWQTSYGALRESPVRFSVFAPGHAYTS</sequence>
<gene>
    <name evidence="2" type="ORF">CALVIDRAFT_528520</name>
</gene>
<keyword evidence="3" id="KW-1185">Reference proteome</keyword>
<evidence type="ECO:0000256" key="1">
    <source>
        <dbReference type="SAM" id="MobiDB-lite"/>
    </source>
</evidence>
<dbReference type="EMBL" id="KV417292">
    <property type="protein sequence ID" value="KZO94884.1"/>
    <property type="molecule type" value="Genomic_DNA"/>
</dbReference>
<reference evidence="2 3" key="1">
    <citation type="journal article" date="2016" name="Mol. Biol. Evol.">
        <title>Comparative Genomics of Early-Diverging Mushroom-Forming Fungi Provides Insights into the Origins of Lignocellulose Decay Capabilities.</title>
        <authorList>
            <person name="Nagy L.G."/>
            <person name="Riley R."/>
            <person name="Tritt A."/>
            <person name="Adam C."/>
            <person name="Daum C."/>
            <person name="Floudas D."/>
            <person name="Sun H."/>
            <person name="Yadav J.S."/>
            <person name="Pangilinan J."/>
            <person name="Larsson K.H."/>
            <person name="Matsuura K."/>
            <person name="Barry K."/>
            <person name="Labutti K."/>
            <person name="Kuo R."/>
            <person name="Ohm R.A."/>
            <person name="Bhattacharya S.S."/>
            <person name="Shirouzu T."/>
            <person name="Yoshinaga Y."/>
            <person name="Martin F.M."/>
            <person name="Grigoriev I.V."/>
            <person name="Hibbett D.S."/>
        </authorList>
    </citation>
    <scope>NUCLEOTIDE SEQUENCE [LARGE SCALE GENOMIC DNA]</scope>
    <source>
        <strain evidence="2 3">TUFC12733</strain>
    </source>
</reference>
<evidence type="ECO:0000313" key="3">
    <source>
        <dbReference type="Proteomes" id="UP000076738"/>
    </source>
</evidence>
<dbReference type="AlphaFoldDB" id="A0A167KQ98"/>